<evidence type="ECO:0000256" key="1">
    <source>
        <dbReference type="SAM" id="MobiDB-lite"/>
    </source>
</evidence>
<dbReference type="AlphaFoldDB" id="A0A059ADV2"/>
<dbReference type="Gramene" id="KCW51826">
    <property type="protein sequence ID" value="KCW51826"/>
    <property type="gene ID" value="EUGRSUZ_J01275"/>
</dbReference>
<organism evidence="2">
    <name type="scientific">Eucalyptus grandis</name>
    <name type="common">Flooded gum</name>
    <dbReference type="NCBI Taxonomy" id="71139"/>
    <lineage>
        <taxon>Eukaryota</taxon>
        <taxon>Viridiplantae</taxon>
        <taxon>Streptophyta</taxon>
        <taxon>Embryophyta</taxon>
        <taxon>Tracheophyta</taxon>
        <taxon>Spermatophyta</taxon>
        <taxon>Magnoliopsida</taxon>
        <taxon>eudicotyledons</taxon>
        <taxon>Gunneridae</taxon>
        <taxon>Pentapetalae</taxon>
        <taxon>rosids</taxon>
        <taxon>malvids</taxon>
        <taxon>Myrtales</taxon>
        <taxon>Myrtaceae</taxon>
        <taxon>Myrtoideae</taxon>
        <taxon>Eucalypteae</taxon>
        <taxon>Eucalyptus</taxon>
    </lineage>
</organism>
<sequence>MGAPHPLQNGPTARFEQVCHCRPSTVPMGVDPGLSCAMALANLRHRRTAASQGQGSTGEIRTNDQGPKQGKSPQFAISSVKSSFNFCKRPQAATYPNCRLVPIKPINKTEGVYTITMARIKEERPGIFADT</sequence>
<feature type="compositionally biased region" description="Polar residues" evidence="1">
    <location>
        <begin position="49"/>
        <end position="75"/>
    </location>
</feature>
<proteinExistence type="predicted"/>
<accession>A0A059ADV2</accession>
<dbReference type="EMBL" id="KK198762">
    <property type="protein sequence ID" value="KCW51826.1"/>
    <property type="molecule type" value="Genomic_DNA"/>
</dbReference>
<reference evidence="2" key="1">
    <citation type="submission" date="2013-07" db="EMBL/GenBank/DDBJ databases">
        <title>The genome of Eucalyptus grandis.</title>
        <authorList>
            <person name="Schmutz J."/>
            <person name="Hayes R."/>
            <person name="Myburg A."/>
            <person name="Tuskan G."/>
            <person name="Grattapaglia D."/>
            <person name="Rokhsar D.S."/>
        </authorList>
    </citation>
    <scope>NUCLEOTIDE SEQUENCE</scope>
    <source>
        <tissue evidence="2">Leaf extractions</tissue>
    </source>
</reference>
<name>A0A059ADV2_EUCGR</name>
<dbReference type="InParanoid" id="A0A059ADV2"/>
<protein>
    <submittedName>
        <fullName evidence="2">Uncharacterized protein</fullName>
    </submittedName>
</protein>
<gene>
    <name evidence="2" type="ORF">EUGRSUZ_J01275</name>
</gene>
<feature type="region of interest" description="Disordered" evidence="1">
    <location>
        <begin position="46"/>
        <end position="75"/>
    </location>
</feature>
<evidence type="ECO:0000313" key="2">
    <source>
        <dbReference type="EMBL" id="KCW51826.1"/>
    </source>
</evidence>